<keyword evidence="2" id="KW-1185">Reference proteome</keyword>
<gene>
    <name evidence="1" type="ORF">FMUND_15132</name>
</gene>
<dbReference type="OrthoDB" id="3941110at2759"/>
<reference evidence="1 2" key="1">
    <citation type="submission" date="2020-05" db="EMBL/GenBank/DDBJ databases">
        <title>Identification and distribution of gene clusters putatively required for synthesis of sphingolipid metabolism inhibitors in phylogenetically diverse species of the filamentous fungus Fusarium.</title>
        <authorList>
            <person name="Kim H.-S."/>
            <person name="Busman M."/>
            <person name="Brown D.W."/>
            <person name="Divon H."/>
            <person name="Uhlig S."/>
            <person name="Proctor R.H."/>
        </authorList>
    </citation>
    <scope>NUCLEOTIDE SEQUENCE [LARGE SCALE GENOMIC DNA]</scope>
    <source>
        <strain evidence="1 2">NRRL 66235</strain>
    </source>
</reference>
<dbReference type="AlphaFoldDB" id="A0A8H6CZZ9"/>
<proteinExistence type="predicted"/>
<dbReference type="EMBL" id="JAAOAN010000923">
    <property type="protein sequence ID" value="KAF5698295.1"/>
    <property type="molecule type" value="Genomic_DNA"/>
</dbReference>
<sequence>MGDVSGIAPDFFARDKLRMGWLNDEAVDCVSERGTTEHTLTPLELKTSEKDIKVVVIAVNQTSALVAEARIPEGIDSGVCAPGVLLYTVDTSVKAGYGPLSVLDATPGPSGCGTGSAYYKNDGTLSLVPAGVSSYQVPGWGVKVTVVKQTEKSYTIQVKAEI</sequence>
<protein>
    <submittedName>
        <fullName evidence="1">Uncharacterized protein</fullName>
    </submittedName>
</protein>
<organism evidence="1 2">
    <name type="scientific">Fusarium mundagurra</name>
    <dbReference type="NCBI Taxonomy" id="1567541"/>
    <lineage>
        <taxon>Eukaryota</taxon>
        <taxon>Fungi</taxon>
        <taxon>Dikarya</taxon>
        <taxon>Ascomycota</taxon>
        <taxon>Pezizomycotina</taxon>
        <taxon>Sordariomycetes</taxon>
        <taxon>Hypocreomycetidae</taxon>
        <taxon>Hypocreales</taxon>
        <taxon>Nectriaceae</taxon>
        <taxon>Fusarium</taxon>
        <taxon>Fusarium fujikuroi species complex</taxon>
    </lineage>
</organism>
<dbReference type="Proteomes" id="UP000544331">
    <property type="component" value="Unassembled WGS sequence"/>
</dbReference>
<comment type="caution">
    <text evidence="1">The sequence shown here is derived from an EMBL/GenBank/DDBJ whole genome shotgun (WGS) entry which is preliminary data.</text>
</comment>
<accession>A0A8H6CZZ9</accession>
<name>A0A8H6CZZ9_9HYPO</name>
<evidence type="ECO:0000313" key="1">
    <source>
        <dbReference type="EMBL" id="KAF5698295.1"/>
    </source>
</evidence>
<evidence type="ECO:0000313" key="2">
    <source>
        <dbReference type="Proteomes" id="UP000544331"/>
    </source>
</evidence>